<evidence type="ECO:0008006" key="3">
    <source>
        <dbReference type="Google" id="ProtNLM"/>
    </source>
</evidence>
<protein>
    <recommendedName>
        <fullName evidence="3">Type II restriction endonuclease</fullName>
    </recommendedName>
</protein>
<dbReference type="EMBL" id="FOVG01000001">
    <property type="protein sequence ID" value="SFN18117.1"/>
    <property type="molecule type" value="Genomic_DNA"/>
</dbReference>
<sequence>MATSPIFLKQSCIKTLTAVEANRDASNQHEFNGVAQLKQIFGSARVTQNVVFSIRGTDIFCNDTITWYDARENSPDRSEFRLYFRDNYVMEQAEEGDNIIVGIDKSDKIHIILIKQSNSDYVGNIPSWR</sequence>
<reference evidence="2" key="1">
    <citation type="submission" date="2016-10" db="EMBL/GenBank/DDBJ databases">
        <authorList>
            <person name="Varghese N."/>
            <person name="Submissions S."/>
        </authorList>
    </citation>
    <scope>NUCLEOTIDE SEQUENCE [LARGE SCALE GENOMIC DNA]</scope>
    <source>
        <strain evidence="2">OV426</strain>
    </source>
</reference>
<dbReference type="OrthoDB" id="9797574at2"/>
<dbReference type="AlphaFoldDB" id="A0A1I4WX88"/>
<organism evidence="1 2">
    <name type="scientific">Candidatus Pantoea varia</name>
    <dbReference type="NCBI Taxonomy" id="1881036"/>
    <lineage>
        <taxon>Bacteria</taxon>
        <taxon>Pseudomonadati</taxon>
        <taxon>Pseudomonadota</taxon>
        <taxon>Gammaproteobacteria</taxon>
        <taxon>Enterobacterales</taxon>
        <taxon>Erwiniaceae</taxon>
        <taxon>Pantoea</taxon>
    </lineage>
</organism>
<dbReference type="RefSeq" id="WP_090959329.1">
    <property type="nucleotide sequence ID" value="NZ_FOVG01000001.1"/>
</dbReference>
<gene>
    <name evidence="1" type="ORF">SAMN05428971_0391</name>
</gene>
<name>A0A1I4WX88_9GAMM</name>
<evidence type="ECO:0000313" key="2">
    <source>
        <dbReference type="Proteomes" id="UP000198968"/>
    </source>
</evidence>
<evidence type="ECO:0000313" key="1">
    <source>
        <dbReference type="EMBL" id="SFN18117.1"/>
    </source>
</evidence>
<dbReference type="Proteomes" id="UP000198968">
    <property type="component" value="Unassembled WGS sequence"/>
</dbReference>
<keyword evidence="2" id="KW-1185">Reference proteome</keyword>
<accession>A0A1I4WX88</accession>
<proteinExistence type="predicted"/>